<comment type="caution">
    <text evidence="2">The sequence shown here is derived from an EMBL/GenBank/DDBJ whole genome shotgun (WGS) entry which is preliminary data.</text>
</comment>
<feature type="compositionally biased region" description="Polar residues" evidence="1">
    <location>
        <begin position="1"/>
        <end position="14"/>
    </location>
</feature>
<proteinExistence type="predicted"/>
<gene>
    <name evidence="2" type="ORF">QQF64_024590</name>
</gene>
<accession>A0ABR3NMD5</accession>
<evidence type="ECO:0000313" key="3">
    <source>
        <dbReference type="Proteomes" id="UP001558613"/>
    </source>
</evidence>
<sequence>MSSARLDSLGTSTEMTRKKKPSATAADIQKETLPSTPCLMLIVQGETKASSTLEFVQRAFRGINSQTGSKAEKRHKLNAHVCTLLRKLLDFDLMG</sequence>
<name>A0ABR3NMD5_9TELE</name>
<reference evidence="2 3" key="1">
    <citation type="submission" date="2023-09" db="EMBL/GenBank/DDBJ databases">
        <authorList>
            <person name="Wang M."/>
        </authorList>
    </citation>
    <scope>NUCLEOTIDE SEQUENCE [LARGE SCALE GENOMIC DNA]</scope>
    <source>
        <strain evidence="2">GT-2023</strain>
        <tissue evidence="2">Liver</tissue>
    </source>
</reference>
<protein>
    <submittedName>
        <fullName evidence="2">Uncharacterized protein</fullName>
    </submittedName>
</protein>
<keyword evidence="3" id="KW-1185">Reference proteome</keyword>
<evidence type="ECO:0000313" key="2">
    <source>
        <dbReference type="EMBL" id="KAL1277917.1"/>
    </source>
</evidence>
<feature type="region of interest" description="Disordered" evidence="1">
    <location>
        <begin position="1"/>
        <end position="29"/>
    </location>
</feature>
<dbReference type="Proteomes" id="UP001558613">
    <property type="component" value="Unassembled WGS sequence"/>
</dbReference>
<dbReference type="EMBL" id="JAYMGO010000003">
    <property type="protein sequence ID" value="KAL1277917.1"/>
    <property type="molecule type" value="Genomic_DNA"/>
</dbReference>
<evidence type="ECO:0000256" key="1">
    <source>
        <dbReference type="SAM" id="MobiDB-lite"/>
    </source>
</evidence>
<organism evidence="2 3">
    <name type="scientific">Cirrhinus molitorella</name>
    <name type="common">mud carp</name>
    <dbReference type="NCBI Taxonomy" id="172907"/>
    <lineage>
        <taxon>Eukaryota</taxon>
        <taxon>Metazoa</taxon>
        <taxon>Chordata</taxon>
        <taxon>Craniata</taxon>
        <taxon>Vertebrata</taxon>
        <taxon>Euteleostomi</taxon>
        <taxon>Actinopterygii</taxon>
        <taxon>Neopterygii</taxon>
        <taxon>Teleostei</taxon>
        <taxon>Ostariophysi</taxon>
        <taxon>Cypriniformes</taxon>
        <taxon>Cyprinidae</taxon>
        <taxon>Labeoninae</taxon>
        <taxon>Labeonini</taxon>
        <taxon>Cirrhinus</taxon>
    </lineage>
</organism>